<sequence>MLIYEADQIHKRATAVIDHDHRPIGTDIPLMETGGVTAKVYQVSLDVDLDIGYKVSVEKKNGWLRLAEQGVTKALEEMITILGQGQCRHP</sequence>
<accession>A0A382J5R3</accession>
<name>A0A382J5R3_9ZZZZ</name>
<dbReference type="AlphaFoldDB" id="A0A382J5R3"/>
<evidence type="ECO:0000313" key="1">
    <source>
        <dbReference type="EMBL" id="SVC07370.1"/>
    </source>
</evidence>
<gene>
    <name evidence="1" type="ORF">METZ01_LOCUS260224</name>
</gene>
<protein>
    <submittedName>
        <fullName evidence="1">Uncharacterized protein</fullName>
    </submittedName>
</protein>
<dbReference type="EMBL" id="UINC01072024">
    <property type="protein sequence ID" value="SVC07370.1"/>
    <property type="molecule type" value="Genomic_DNA"/>
</dbReference>
<reference evidence="1" key="1">
    <citation type="submission" date="2018-05" db="EMBL/GenBank/DDBJ databases">
        <authorList>
            <person name="Lanie J.A."/>
            <person name="Ng W.-L."/>
            <person name="Kazmierczak K.M."/>
            <person name="Andrzejewski T.M."/>
            <person name="Davidsen T.M."/>
            <person name="Wayne K.J."/>
            <person name="Tettelin H."/>
            <person name="Glass J.I."/>
            <person name="Rusch D."/>
            <person name="Podicherti R."/>
            <person name="Tsui H.-C.T."/>
            <person name="Winkler M.E."/>
        </authorList>
    </citation>
    <scope>NUCLEOTIDE SEQUENCE</scope>
</reference>
<proteinExistence type="predicted"/>
<organism evidence="1">
    <name type="scientific">marine metagenome</name>
    <dbReference type="NCBI Taxonomy" id="408172"/>
    <lineage>
        <taxon>unclassified sequences</taxon>
        <taxon>metagenomes</taxon>
        <taxon>ecological metagenomes</taxon>
    </lineage>
</organism>